<gene>
    <name evidence="1" type="ORF">BXP70_26265</name>
</gene>
<dbReference type="Proteomes" id="UP000194873">
    <property type="component" value="Unassembled WGS sequence"/>
</dbReference>
<organism evidence="1 2">
    <name type="scientific">Hymenobacter crusticola</name>
    <dbReference type="NCBI Taxonomy" id="1770526"/>
    <lineage>
        <taxon>Bacteria</taxon>
        <taxon>Pseudomonadati</taxon>
        <taxon>Bacteroidota</taxon>
        <taxon>Cytophagia</taxon>
        <taxon>Cytophagales</taxon>
        <taxon>Hymenobacteraceae</taxon>
        <taxon>Hymenobacter</taxon>
    </lineage>
</organism>
<proteinExistence type="predicted"/>
<name>A0A243W659_9BACT</name>
<reference evidence="1 2" key="1">
    <citation type="submission" date="2017-01" db="EMBL/GenBank/DDBJ databases">
        <title>A new Hymenobacter.</title>
        <authorList>
            <person name="Liang Y."/>
            <person name="Feng F."/>
        </authorList>
    </citation>
    <scope>NUCLEOTIDE SEQUENCE [LARGE SCALE GENOMIC DNA]</scope>
    <source>
        <strain evidence="1">MIMBbqt21</strain>
    </source>
</reference>
<comment type="caution">
    <text evidence="1">The sequence shown here is derived from an EMBL/GenBank/DDBJ whole genome shotgun (WGS) entry which is preliminary data.</text>
</comment>
<protein>
    <submittedName>
        <fullName evidence="1">Uncharacterized protein</fullName>
    </submittedName>
</protein>
<dbReference type="EMBL" id="MTSE01000032">
    <property type="protein sequence ID" value="OUJ69492.1"/>
    <property type="molecule type" value="Genomic_DNA"/>
</dbReference>
<accession>A0A243W659</accession>
<evidence type="ECO:0000313" key="1">
    <source>
        <dbReference type="EMBL" id="OUJ69492.1"/>
    </source>
</evidence>
<dbReference type="AlphaFoldDB" id="A0A243W659"/>
<keyword evidence="2" id="KW-1185">Reference proteome</keyword>
<dbReference type="RefSeq" id="WP_143436701.1">
    <property type="nucleotide sequence ID" value="NZ_MTSE01000032.1"/>
</dbReference>
<evidence type="ECO:0000313" key="2">
    <source>
        <dbReference type="Proteomes" id="UP000194873"/>
    </source>
</evidence>
<sequence length="100" mass="10849">MLTALRSTKAYHCHTLEQHLQQLLPTAAAVEIALAAVEQAVAVTQLPYQDIAEPYLHLVRSGWVGGPGQLLQLLALAQQLNMPFFAFVDRLRAARSGSAA</sequence>